<accession>A0A133UFU5</accession>
<dbReference type="AlphaFoldDB" id="A0A133UFU5"/>
<proteinExistence type="predicted"/>
<dbReference type="Proteomes" id="UP000070657">
    <property type="component" value="Unassembled WGS sequence"/>
</dbReference>
<organism evidence="1 2">
    <name type="scientific">candidate division MSBL1 archaeon SCGC-AAA259E22</name>
    <dbReference type="NCBI Taxonomy" id="1698265"/>
    <lineage>
        <taxon>Archaea</taxon>
        <taxon>Methanobacteriati</taxon>
        <taxon>Methanobacteriota</taxon>
        <taxon>candidate division MSBL1</taxon>
    </lineage>
</organism>
<evidence type="ECO:0000313" key="2">
    <source>
        <dbReference type="Proteomes" id="UP000070657"/>
    </source>
</evidence>
<keyword evidence="2" id="KW-1185">Reference proteome</keyword>
<comment type="caution">
    <text evidence="1">The sequence shown here is derived from an EMBL/GenBank/DDBJ whole genome shotgun (WGS) entry which is preliminary data.</text>
</comment>
<gene>
    <name evidence="1" type="ORF">AKJ66_02905</name>
</gene>
<reference evidence="1 2" key="1">
    <citation type="journal article" date="2016" name="Sci. Rep.">
        <title>Metabolic traits of an uncultured archaeal lineage -MSBL1- from brine pools of the Red Sea.</title>
        <authorList>
            <person name="Mwirichia R."/>
            <person name="Alam I."/>
            <person name="Rashid M."/>
            <person name="Vinu M."/>
            <person name="Ba-Alawi W."/>
            <person name="Anthony Kamau A."/>
            <person name="Kamanda Ngugi D."/>
            <person name="Goker M."/>
            <person name="Klenk H.P."/>
            <person name="Bajic V."/>
            <person name="Stingl U."/>
        </authorList>
    </citation>
    <scope>NUCLEOTIDE SEQUENCE [LARGE SCALE GENOMIC DNA]</scope>
    <source>
        <strain evidence="1">SCGC-AAA259E22</strain>
    </source>
</reference>
<dbReference type="EMBL" id="LHXP01000031">
    <property type="protein sequence ID" value="KXA93047.1"/>
    <property type="molecule type" value="Genomic_DNA"/>
</dbReference>
<protein>
    <submittedName>
        <fullName evidence="1">Uncharacterized protein</fullName>
    </submittedName>
</protein>
<name>A0A133UFU5_9EURY</name>
<sequence length="93" mass="11048">MSVVWKVRSFLLKLTFSTEKFFAYKPPAIFRGCDRGLEIMQTYVRRVYADKRIKNRFPRAPELPREVSSKVLGTFQDERLKEVYEKATLKVLE</sequence>
<evidence type="ECO:0000313" key="1">
    <source>
        <dbReference type="EMBL" id="KXA93047.1"/>
    </source>
</evidence>